<keyword evidence="3" id="KW-0408">Iron</keyword>
<gene>
    <name evidence="9" type="ORF">MNBD_GAMMA14-1149</name>
</gene>
<keyword evidence="1" id="KW-0479">Metal-binding</keyword>
<evidence type="ECO:0000256" key="6">
    <source>
        <dbReference type="SAM" id="Phobius"/>
    </source>
</evidence>
<evidence type="ECO:0000256" key="1">
    <source>
        <dbReference type="ARBA" id="ARBA00022723"/>
    </source>
</evidence>
<dbReference type="Pfam" id="PF00033">
    <property type="entry name" value="Cytochrome_B"/>
    <property type="match status" value="1"/>
</dbReference>
<dbReference type="SUPFAM" id="SSF54862">
    <property type="entry name" value="4Fe-4S ferredoxins"/>
    <property type="match status" value="2"/>
</dbReference>
<dbReference type="Pfam" id="PF02662">
    <property type="entry name" value="FlpD"/>
    <property type="match status" value="1"/>
</dbReference>
<keyword evidence="2" id="KW-0560">Oxidoreductase</keyword>
<keyword evidence="6" id="KW-1133">Transmembrane helix</keyword>
<dbReference type="GO" id="GO:0051536">
    <property type="term" value="F:iron-sulfur cluster binding"/>
    <property type="evidence" value="ECO:0007669"/>
    <property type="project" value="UniProtKB-KW"/>
</dbReference>
<keyword evidence="4" id="KW-0411">Iron-sulfur</keyword>
<evidence type="ECO:0000313" key="9">
    <source>
        <dbReference type="EMBL" id="VAW81636.1"/>
    </source>
</evidence>
<name>A0A3B0ZLY0_9ZZZZ</name>
<evidence type="ECO:0000256" key="4">
    <source>
        <dbReference type="ARBA" id="ARBA00023014"/>
    </source>
</evidence>
<feature type="transmembrane region" description="Helical" evidence="6">
    <location>
        <begin position="122"/>
        <end position="145"/>
    </location>
</feature>
<evidence type="ECO:0000256" key="5">
    <source>
        <dbReference type="SAM" id="Coils"/>
    </source>
</evidence>
<feature type="domain" description="4Fe-4S ferredoxin-type" evidence="8">
    <location>
        <begin position="337"/>
        <end position="367"/>
    </location>
</feature>
<feature type="domain" description="Cytochrome b/b6 N-terminal region profile" evidence="7">
    <location>
        <begin position="6"/>
        <end position="221"/>
    </location>
</feature>
<dbReference type="PANTHER" id="PTHR19271">
    <property type="entry name" value="CYTOCHROME B"/>
    <property type="match status" value="1"/>
</dbReference>
<dbReference type="InterPro" id="IPR003813">
    <property type="entry name" value="MvhD/FlpD"/>
</dbReference>
<sequence length="522" mass="59141">MCETRETDTVNQRVNPIKRSYLLLEEWFNISFGPDWNPLYHLGTLAFFFFWVVFISGLYLFIFFNTSMHGAYESVEYMTHEQWYAGGIMRSLHRYASDAAVVTILLHMFREFSLDRYRGVRWWSWLTGVPTLWFVITVGITGYWLVWDELGLYVAVFSSQLMDSLPVMSGSMARDFLAGQLTDRLFTLMGFLHLLGQPILLIFALWIHVKRLSHVEISAPRGLAVGSFVALMILSLLAPATSHGPANLSRVPTVLNIDWFYLNVYPLLDKWPADQVWVLTIGITLFLMLMPWLPPKKTGAAAEVHLDNCNGCGQCAEDCPFDAISVQARTDGARWEHEVVVNPDQCAACGICVGSCHSSNPFRHAKKILETGIDMPQFPINEIRARTEAALAGLKGDTRIILFGCDNAIDIEEFQSQDVAVLSLFCTGMIPPTLVEYAQRKGADGVFITGCRTGDCYYRLGNAWLDQRFAGRRKPVLRQRAKRDRIMVYRAAETDAAKLHRKLDEFRHEIAALKQKEAVSDV</sequence>
<organism evidence="9">
    <name type="scientific">hydrothermal vent metagenome</name>
    <dbReference type="NCBI Taxonomy" id="652676"/>
    <lineage>
        <taxon>unclassified sequences</taxon>
        <taxon>metagenomes</taxon>
        <taxon>ecological metagenomes</taxon>
    </lineage>
</organism>
<proteinExistence type="predicted"/>
<dbReference type="GO" id="GO:0022904">
    <property type="term" value="P:respiratory electron transport chain"/>
    <property type="evidence" value="ECO:0007669"/>
    <property type="project" value="InterPro"/>
</dbReference>
<evidence type="ECO:0000256" key="3">
    <source>
        <dbReference type="ARBA" id="ARBA00023004"/>
    </source>
</evidence>
<dbReference type="GO" id="GO:0046872">
    <property type="term" value="F:metal ion binding"/>
    <property type="evidence" value="ECO:0007669"/>
    <property type="project" value="UniProtKB-KW"/>
</dbReference>
<dbReference type="PROSITE" id="PS00198">
    <property type="entry name" value="4FE4S_FER_1"/>
    <property type="match status" value="1"/>
</dbReference>
<dbReference type="Gene3D" id="1.20.810.10">
    <property type="entry name" value="Cytochrome Bc1 Complex, Chain C"/>
    <property type="match status" value="1"/>
</dbReference>
<reference evidence="9" key="1">
    <citation type="submission" date="2018-06" db="EMBL/GenBank/DDBJ databases">
        <authorList>
            <person name="Zhirakovskaya E."/>
        </authorList>
    </citation>
    <scope>NUCLEOTIDE SEQUENCE</scope>
</reference>
<dbReference type="Pfam" id="PF12838">
    <property type="entry name" value="Fer4_7"/>
    <property type="match status" value="1"/>
</dbReference>
<feature type="domain" description="4Fe-4S ferredoxin-type" evidence="8">
    <location>
        <begin position="300"/>
        <end position="329"/>
    </location>
</feature>
<evidence type="ECO:0008006" key="10">
    <source>
        <dbReference type="Google" id="ProtNLM"/>
    </source>
</evidence>
<evidence type="ECO:0000259" key="8">
    <source>
        <dbReference type="PROSITE" id="PS51379"/>
    </source>
</evidence>
<dbReference type="InterPro" id="IPR027387">
    <property type="entry name" value="Cytb/b6-like_sf"/>
</dbReference>
<dbReference type="GO" id="GO:0016491">
    <property type="term" value="F:oxidoreductase activity"/>
    <property type="evidence" value="ECO:0007669"/>
    <property type="project" value="UniProtKB-KW"/>
</dbReference>
<dbReference type="AlphaFoldDB" id="A0A3B0ZLY0"/>
<feature type="transmembrane region" description="Helical" evidence="6">
    <location>
        <begin position="219"/>
        <end position="238"/>
    </location>
</feature>
<dbReference type="EMBL" id="UOFM01000414">
    <property type="protein sequence ID" value="VAW81636.1"/>
    <property type="molecule type" value="Genomic_DNA"/>
</dbReference>
<dbReference type="InterPro" id="IPR017900">
    <property type="entry name" value="4Fe4S_Fe_S_CS"/>
</dbReference>
<dbReference type="PROSITE" id="PS51002">
    <property type="entry name" value="CYTB_NTER"/>
    <property type="match status" value="1"/>
</dbReference>
<dbReference type="PANTHER" id="PTHR19271:SF16">
    <property type="entry name" value="CYTOCHROME B"/>
    <property type="match status" value="1"/>
</dbReference>
<feature type="transmembrane region" description="Helical" evidence="6">
    <location>
        <begin position="39"/>
        <end position="64"/>
    </location>
</feature>
<dbReference type="InterPro" id="IPR005797">
    <property type="entry name" value="Cyt_b/b6_N"/>
</dbReference>
<evidence type="ECO:0000256" key="2">
    <source>
        <dbReference type="ARBA" id="ARBA00023002"/>
    </source>
</evidence>
<keyword evidence="6" id="KW-0812">Transmembrane</keyword>
<protein>
    <recommendedName>
        <fullName evidence="10">Cytochrome b subunit of the bc complex</fullName>
    </recommendedName>
</protein>
<feature type="transmembrane region" description="Helical" evidence="6">
    <location>
        <begin position="185"/>
        <end position="207"/>
    </location>
</feature>
<dbReference type="GO" id="GO:0009055">
    <property type="term" value="F:electron transfer activity"/>
    <property type="evidence" value="ECO:0007669"/>
    <property type="project" value="InterPro"/>
</dbReference>
<dbReference type="Gene3D" id="3.30.70.20">
    <property type="match status" value="1"/>
</dbReference>
<keyword evidence="6" id="KW-0472">Membrane</keyword>
<dbReference type="PROSITE" id="PS51379">
    <property type="entry name" value="4FE4S_FER_2"/>
    <property type="match status" value="2"/>
</dbReference>
<feature type="transmembrane region" description="Helical" evidence="6">
    <location>
        <begin position="276"/>
        <end position="293"/>
    </location>
</feature>
<dbReference type="InterPro" id="IPR017896">
    <property type="entry name" value="4Fe4S_Fe-S-bd"/>
</dbReference>
<dbReference type="SUPFAM" id="SSF81342">
    <property type="entry name" value="Transmembrane di-heme cytochromes"/>
    <property type="match status" value="1"/>
</dbReference>
<keyword evidence="5" id="KW-0175">Coiled coil</keyword>
<dbReference type="GO" id="GO:0016020">
    <property type="term" value="C:membrane"/>
    <property type="evidence" value="ECO:0007669"/>
    <property type="project" value="InterPro"/>
</dbReference>
<dbReference type="InterPro" id="IPR016174">
    <property type="entry name" value="Di-haem_cyt_TM"/>
</dbReference>
<evidence type="ECO:0000259" key="7">
    <source>
        <dbReference type="PROSITE" id="PS51002"/>
    </source>
</evidence>
<feature type="coiled-coil region" evidence="5">
    <location>
        <begin position="489"/>
        <end position="516"/>
    </location>
</feature>
<accession>A0A3B0ZLY0</accession>